<evidence type="ECO:0000256" key="13">
    <source>
        <dbReference type="ARBA" id="ARBA00022840"/>
    </source>
</evidence>
<reference evidence="21" key="1">
    <citation type="journal article" date="2019" name="Int. J. Syst. Evol. Microbiol.">
        <title>The Global Catalogue of Microorganisms (GCM) 10K type strain sequencing project: providing services to taxonomists for standard genome sequencing and annotation.</title>
        <authorList>
            <consortium name="The Broad Institute Genomics Platform"/>
            <consortium name="The Broad Institute Genome Sequencing Center for Infectious Disease"/>
            <person name="Wu L."/>
            <person name="Ma J."/>
        </authorList>
    </citation>
    <scope>NUCLEOTIDE SEQUENCE [LARGE SCALE GENOMIC DNA]</scope>
    <source>
        <strain evidence="21">CCM 7941</strain>
    </source>
</reference>
<evidence type="ECO:0000256" key="9">
    <source>
        <dbReference type="ARBA" id="ARBA00022679"/>
    </source>
</evidence>
<dbReference type="InterPro" id="IPR035965">
    <property type="entry name" value="PAS-like_dom_sf"/>
</dbReference>
<accession>A0ABV7LCN1</accession>
<keyword evidence="10" id="KW-0677">Repeat</keyword>
<dbReference type="InterPro" id="IPR011102">
    <property type="entry name" value="Sig_transdc_His_kinase_HWE"/>
</dbReference>
<dbReference type="Pfam" id="PF07536">
    <property type="entry name" value="HWE_HK"/>
    <property type="match status" value="1"/>
</dbReference>
<evidence type="ECO:0000256" key="5">
    <source>
        <dbReference type="ARBA" id="ARBA00022553"/>
    </source>
</evidence>
<feature type="domain" description="PAC" evidence="19">
    <location>
        <begin position="112"/>
        <end position="164"/>
    </location>
</feature>
<feature type="domain" description="PAS" evidence="18">
    <location>
        <begin position="39"/>
        <end position="108"/>
    </location>
</feature>
<evidence type="ECO:0000256" key="14">
    <source>
        <dbReference type="ARBA" id="ARBA00022991"/>
    </source>
</evidence>
<proteinExistence type="predicted"/>
<dbReference type="InterPro" id="IPR001610">
    <property type="entry name" value="PAC"/>
</dbReference>
<dbReference type="EC" id="2.7.13.3" evidence="2"/>
<dbReference type="SUPFAM" id="SSF55785">
    <property type="entry name" value="PYP-like sensor domain (PAS domain)"/>
    <property type="match status" value="1"/>
</dbReference>
<keyword evidence="9" id="KW-0808">Transferase</keyword>
<dbReference type="InterPro" id="IPR000700">
    <property type="entry name" value="PAS-assoc_C"/>
</dbReference>
<dbReference type="PROSITE" id="PS50112">
    <property type="entry name" value="PAS"/>
    <property type="match status" value="1"/>
</dbReference>
<keyword evidence="16" id="KW-0675">Receptor</keyword>
<evidence type="ECO:0000259" key="19">
    <source>
        <dbReference type="PROSITE" id="PS50113"/>
    </source>
</evidence>
<dbReference type="EMBL" id="JBHRUV010000018">
    <property type="protein sequence ID" value="MFC3265665.1"/>
    <property type="molecule type" value="Genomic_DNA"/>
</dbReference>
<dbReference type="CDD" id="cd00130">
    <property type="entry name" value="PAS"/>
    <property type="match status" value="1"/>
</dbReference>
<dbReference type="SMART" id="SM00911">
    <property type="entry name" value="HWE_HK"/>
    <property type="match status" value="1"/>
</dbReference>
<evidence type="ECO:0000256" key="3">
    <source>
        <dbReference type="ARBA" id="ARBA00021740"/>
    </source>
</evidence>
<keyword evidence="6" id="KW-0716">Sensory transduction</keyword>
<evidence type="ECO:0000256" key="16">
    <source>
        <dbReference type="ARBA" id="ARBA00023170"/>
    </source>
</evidence>
<dbReference type="Gene3D" id="3.30.450.20">
    <property type="entry name" value="PAS domain"/>
    <property type="match status" value="1"/>
</dbReference>
<keyword evidence="11" id="KW-0547">Nucleotide-binding</keyword>
<dbReference type="Proteomes" id="UP001595536">
    <property type="component" value="Unassembled WGS sequence"/>
</dbReference>
<gene>
    <name evidence="20" type="ORF">ACFOEX_04705</name>
</gene>
<keyword evidence="7" id="KW-0285">Flavoprotein</keyword>
<evidence type="ECO:0000256" key="2">
    <source>
        <dbReference type="ARBA" id="ARBA00012438"/>
    </source>
</evidence>
<evidence type="ECO:0000256" key="7">
    <source>
        <dbReference type="ARBA" id="ARBA00022630"/>
    </source>
</evidence>
<evidence type="ECO:0000256" key="15">
    <source>
        <dbReference type="ARBA" id="ARBA00023026"/>
    </source>
</evidence>
<keyword evidence="21" id="KW-1185">Reference proteome</keyword>
<evidence type="ECO:0000256" key="4">
    <source>
        <dbReference type="ARBA" id="ARBA00022543"/>
    </source>
</evidence>
<dbReference type="Gene3D" id="3.30.565.10">
    <property type="entry name" value="Histidine kinase-like ATPase, C-terminal domain"/>
    <property type="match status" value="1"/>
</dbReference>
<dbReference type="InterPro" id="IPR036890">
    <property type="entry name" value="HATPase_C_sf"/>
</dbReference>
<evidence type="ECO:0000313" key="20">
    <source>
        <dbReference type="EMBL" id="MFC3265665.1"/>
    </source>
</evidence>
<comment type="catalytic activity">
    <reaction evidence="1">
        <text>ATP + protein L-histidine = ADP + protein N-phospho-L-histidine.</text>
        <dbReference type="EC" id="2.7.13.3"/>
    </reaction>
</comment>
<dbReference type="PANTHER" id="PTHR41523:SF8">
    <property type="entry name" value="ETHYLENE RESPONSE SENSOR PROTEIN"/>
    <property type="match status" value="1"/>
</dbReference>
<keyword evidence="15" id="KW-0843">Virulence</keyword>
<evidence type="ECO:0000259" key="18">
    <source>
        <dbReference type="PROSITE" id="PS50112"/>
    </source>
</evidence>
<dbReference type="InterPro" id="IPR000014">
    <property type="entry name" value="PAS"/>
</dbReference>
<dbReference type="InterPro" id="IPR013767">
    <property type="entry name" value="PAS_fold"/>
</dbReference>
<keyword evidence="4" id="KW-0600">Photoreceptor protein</keyword>
<keyword evidence="8" id="KW-0288">FMN</keyword>
<keyword evidence="14" id="KW-0157">Chromophore</keyword>
<dbReference type="NCBIfam" id="TIGR00229">
    <property type="entry name" value="sensory_box"/>
    <property type="match status" value="1"/>
</dbReference>
<evidence type="ECO:0000313" key="21">
    <source>
        <dbReference type="Proteomes" id="UP001595536"/>
    </source>
</evidence>
<name>A0ABV7LCN1_9HYPH</name>
<evidence type="ECO:0000256" key="6">
    <source>
        <dbReference type="ARBA" id="ARBA00022606"/>
    </source>
</evidence>
<evidence type="ECO:0000256" key="10">
    <source>
        <dbReference type="ARBA" id="ARBA00022737"/>
    </source>
</evidence>
<dbReference type="RefSeq" id="WP_376829703.1">
    <property type="nucleotide sequence ID" value="NZ_JBHLWR010000006.1"/>
</dbReference>
<dbReference type="Pfam" id="PF00989">
    <property type="entry name" value="PAS"/>
    <property type="match status" value="1"/>
</dbReference>
<dbReference type="SMART" id="SM00086">
    <property type="entry name" value="PAC"/>
    <property type="match status" value="1"/>
</dbReference>
<evidence type="ECO:0000256" key="11">
    <source>
        <dbReference type="ARBA" id="ARBA00022741"/>
    </source>
</evidence>
<dbReference type="PROSITE" id="PS50113">
    <property type="entry name" value="PAC"/>
    <property type="match status" value="1"/>
</dbReference>
<keyword evidence="5" id="KW-0597">Phosphoprotein</keyword>
<dbReference type="SMART" id="SM00091">
    <property type="entry name" value="PAS"/>
    <property type="match status" value="1"/>
</dbReference>
<keyword evidence="12" id="KW-0418">Kinase</keyword>
<evidence type="ECO:0000256" key="8">
    <source>
        <dbReference type="ARBA" id="ARBA00022643"/>
    </source>
</evidence>
<keyword evidence="13" id="KW-0067">ATP-binding</keyword>
<sequence>MNSTTDGPRPRAAAIPGTAIRTATPPAQHAGDSPDDPDHRAWLAALIEGSDDAIISKDLDGVIRTWNYGAERMFGYAAGEIIGRPVTVLIPDDLQEEEPQIMAAIRSGHRLDHFETRRRRKDGSPVDISLTISPIFSRQGQIVGASKIARDISGWRRLEEQRQLLIGEMQHRIKNLFAMAGAVVSLSMRAAPSAEAALALVGARMNALARAHEATVACAYSGAAGGLASSLRALLEAIVSPYETGGRVVIDGPDVEVSGAALGNLALILHELATNSAKYGALSVVEGRLCVRINVDDALLRLVWTEITGRPPEKPREQGFGSRLEQRLAAALGARIERDWLEQGLRVRMSAPRAALAG</sequence>
<evidence type="ECO:0000256" key="12">
    <source>
        <dbReference type="ARBA" id="ARBA00022777"/>
    </source>
</evidence>
<organism evidence="20 21">
    <name type="scientific">Camelimonas abortus</name>
    <dbReference type="NCBI Taxonomy" id="1017184"/>
    <lineage>
        <taxon>Bacteria</taxon>
        <taxon>Pseudomonadati</taxon>
        <taxon>Pseudomonadota</taxon>
        <taxon>Alphaproteobacteria</taxon>
        <taxon>Hyphomicrobiales</taxon>
        <taxon>Chelatococcaceae</taxon>
        <taxon>Camelimonas</taxon>
    </lineage>
</organism>
<protein>
    <recommendedName>
        <fullName evidence="3">Blue-light-activated histidine kinase</fullName>
        <ecNumber evidence="2">2.7.13.3</ecNumber>
    </recommendedName>
</protein>
<evidence type="ECO:0000256" key="1">
    <source>
        <dbReference type="ARBA" id="ARBA00000085"/>
    </source>
</evidence>
<dbReference type="PANTHER" id="PTHR41523">
    <property type="entry name" value="TWO-COMPONENT SYSTEM SENSOR PROTEIN"/>
    <property type="match status" value="1"/>
</dbReference>
<comment type="caution">
    <text evidence="20">The sequence shown here is derived from an EMBL/GenBank/DDBJ whole genome shotgun (WGS) entry which is preliminary data.</text>
</comment>
<feature type="region of interest" description="Disordered" evidence="17">
    <location>
        <begin position="1"/>
        <end position="39"/>
    </location>
</feature>
<evidence type="ECO:0000256" key="17">
    <source>
        <dbReference type="SAM" id="MobiDB-lite"/>
    </source>
</evidence>